<evidence type="ECO:0000313" key="3">
    <source>
        <dbReference type="Proteomes" id="UP000068382"/>
    </source>
</evidence>
<keyword evidence="3" id="KW-1185">Reference proteome</keyword>
<proteinExistence type="predicted"/>
<organism evidence="2 3">
    <name type="scientific">Tritonibacter horizontis</name>
    <dbReference type="NCBI Taxonomy" id="1768241"/>
    <lineage>
        <taxon>Bacteria</taxon>
        <taxon>Pseudomonadati</taxon>
        <taxon>Pseudomonadota</taxon>
        <taxon>Alphaproteobacteria</taxon>
        <taxon>Rhodobacterales</taxon>
        <taxon>Paracoccaceae</taxon>
        <taxon>Tritonibacter</taxon>
    </lineage>
</organism>
<dbReference type="AlphaFoldDB" id="A0A132BT61"/>
<comment type="caution">
    <text evidence="2">The sequence shown here is derived from an EMBL/GenBank/DDBJ whole genome shotgun (WGS) entry which is preliminary data.</text>
</comment>
<reference evidence="2 3" key="1">
    <citation type="submission" date="2015-12" db="EMBL/GenBank/DDBJ databases">
        <title>Genome sequence of the marine Rhodobacteraceae strain O3.65, Candidatus Tritonibacter horizontis.</title>
        <authorList>
            <person name="Poehlein A."/>
            <person name="Giebel H.A."/>
            <person name="Voget S."/>
            <person name="Brinkhoff T."/>
        </authorList>
    </citation>
    <scope>NUCLEOTIDE SEQUENCE [LARGE SCALE GENOMIC DNA]</scope>
    <source>
        <strain evidence="2 3">O3.65</strain>
    </source>
</reference>
<feature type="compositionally biased region" description="Low complexity" evidence="1">
    <location>
        <begin position="167"/>
        <end position="176"/>
    </location>
</feature>
<evidence type="ECO:0000256" key="1">
    <source>
        <dbReference type="SAM" id="MobiDB-lite"/>
    </source>
</evidence>
<accession>A0A132BT61</accession>
<feature type="region of interest" description="Disordered" evidence="1">
    <location>
        <begin position="1"/>
        <end position="189"/>
    </location>
</feature>
<feature type="compositionally biased region" description="Pro residues" evidence="1">
    <location>
        <begin position="90"/>
        <end position="99"/>
    </location>
</feature>
<protein>
    <submittedName>
        <fullName evidence="2">Uncharacterized protein</fullName>
    </submittedName>
</protein>
<evidence type="ECO:0000313" key="2">
    <source>
        <dbReference type="EMBL" id="KUP91212.1"/>
    </source>
</evidence>
<dbReference type="EMBL" id="LPUY01000102">
    <property type="protein sequence ID" value="KUP91212.1"/>
    <property type="molecule type" value="Genomic_DNA"/>
</dbReference>
<sequence length="209" mass="23031">MSQKTRTRRPQAPPAGPAPCRPEAPAPRRLPAPILQSVPRRRPQTGPAPAPEPSAEKPPLSRLHPRPVPRLGRLVSFVGPCRLRRHPRRPAWPPPAPPTRPHRIATPSRLRFRNSTGQEPGSAPAAQAVPACSPGQAQPSAVRPRIAPQSQRRRSAPENTHRPRRPLSPLLRWPNLAPRLSRYSSSSSDQFLIVPCPRRTVSVPSVEQT</sequence>
<name>A0A132BT61_9RHOB</name>
<dbReference type="Proteomes" id="UP000068382">
    <property type="component" value="Unassembled WGS sequence"/>
</dbReference>
<gene>
    <name evidence="2" type="ORF">TRIHO_39480</name>
</gene>
<feature type="compositionally biased region" description="Pro residues" evidence="1">
    <location>
        <begin position="11"/>
        <end position="30"/>
    </location>
</feature>